<evidence type="ECO:0000256" key="5">
    <source>
        <dbReference type="ARBA" id="ARBA00020397"/>
    </source>
</evidence>
<dbReference type="GO" id="GO:0000105">
    <property type="term" value="P:L-histidine biosynthetic process"/>
    <property type="evidence" value="ECO:0007669"/>
    <property type="project" value="UniProtKB-UniRule"/>
</dbReference>
<name>A0A095VV23_9GAMM</name>
<feature type="domain" description="Class II Histidinyl-tRNA synthetase (HisRS)-like catalytic core" evidence="10">
    <location>
        <begin position="12"/>
        <end position="322"/>
    </location>
</feature>
<dbReference type="Pfam" id="PF13393">
    <property type="entry name" value="tRNA-synt_His"/>
    <property type="match status" value="1"/>
</dbReference>
<keyword evidence="6 8" id="KW-0963">Cytoplasm</keyword>
<dbReference type="AlphaFoldDB" id="A0A095VV23"/>
<dbReference type="HAMAP" id="MF_00125">
    <property type="entry name" value="HisZ"/>
    <property type="match status" value="1"/>
</dbReference>
<dbReference type="Gene3D" id="3.30.930.10">
    <property type="entry name" value="Bira Bifunctional Protein, Domain 2"/>
    <property type="match status" value="1"/>
</dbReference>
<protein>
    <recommendedName>
        <fullName evidence="5 8">ATP phosphoribosyltransferase regulatory subunit</fullName>
    </recommendedName>
</protein>
<keyword evidence="8" id="KW-0028">Amino-acid biosynthesis</keyword>
<feature type="binding site" evidence="9">
    <location>
        <position position="272"/>
    </location>
    <ligand>
        <name>L-histidine</name>
        <dbReference type="ChEBI" id="CHEBI:57595"/>
    </ligand>
</feature>
<dbReference type="EMBL" id="AUVB01000008">
    <property type="protein sequence ID" value="KGE05190.1"/>
    <property type="molecule type" value="Genomic_DNA"/>
</dbReference>
<dbReference type="NCBIfam" id="NF009086">
    <property type="entry name" value="PRK12421.1"/>
    <property type="match status" value="1"/>
</dbReference>
<accession>A0A095VV23</accession>
<evidence type="ECO:0000256" key="3">
    <source>
        <dbReference type="ARBA" id="ARBA00005539"/>
    </source>
</evidence>
<dbReference type="NCBIfam" id="TIGR00443">
    <property type="entry name" value="hisZ_biosyn_reg"/>
    <property type="match status" value="1"/>
</dbReference>
<dbReference type="STRING" id="1265313.HRUBRA_00199"/>
<dbReference type="PANTHER" id="PTHR43707:SF1">
    <property type="entry name" value="HISTIDINE--TRNA LIGASE, MITOCHONDRIAL-RELATED"/>
    <property type="match status" value="1"/>
</dbReference>
<dbReference type="PANTHER" id="PTHR43707">
    <property type="entry name" value="HISTIDYL-TRNA SYNTHETASE"/>
    <property type="match status" value="1"/>
</dbReference>
<sequence>MDTVDRWQLPDGVDELLPERAARLEALRRRVLDLYASWGYRLVVPPLVEFTESLLEGVGADLDILTFKIPDQPSGRTLGIRADITPQVARIDAHALADDGVSRLCYAGTTLHARPKTPLASRAPVQAGAELFGAATLAADVEVINLMLATLGAAGLDQAVTLDLGHGDVCGALLAQLALPPAIEAAVFDALQRKSRPDLEAVLAEASPVARNALLALLKLHGDAAVLDRAAAELSPVAPAVGDALETLRAVALQVTAHHPGVDVYFDLAELRGYHYHTGIVFAAYVPGHGEAVANGGRYDNVGRAYGRARPATGFATDLKTLVQLQGVGARESAVPGAIAAPDGDAPALVAAINALRAAGEVVIVSLAGEVDPRCDRELAADNGSWAVRPRRGN</sequence>
<comment type="miscellaneous">
    <text evidence="8">This function is generally fulfilled by the C-terminal part of HisG, which is missing in some bacteria such as this one.</text>
</comment>
<keyword evidence="8" id="KW-0368">Histidine biosynthesis</keyword>
<reference evidence="11 12" key="1">
    <citation type="journal article" date="2014" name="Genome Announc.">
        <title>Genome Sequence of Gammaproteobacterial Pseudohaliea rubra Type Strain DSM 19751, Isolated from Coastal Seawater of the Mediterranean Sea.</title>
        <authorList>
            <person name="Spring S."/>
            <person name="Fiebig A."/>
            <person name="Riedel T."/>
            <person name="Goker M."/>
            <person name="Klenk H.P."/>
        </authorList>
    </citation>
    <scope>NUCLEOTIDE SEQUENCE [LARGE SCALE GENOMIC DNA]</scope>
    <source>
        <strain evidence="11 12">DSM 19751</strain>
    </source>
</reference>
<evidence type="ECO:0000313" key="12">
    <source>
        <dbReference type="Proteomes" id="UP000029640"/>
    </source>
</evidence>
<evidence type="ECO:0000256" key="6">
    <source>
        <dbReference type="ARBA" id="ARBA00022490"/>
    </source>
</evidence>
<comment type="similarity">
    <text evidence="3 8">Belongs to the class-II aminoacyl-tRNA synthetase family. HisZ subfamily.</text>
</comment>
<dbReference type="SUPFAM" id="SSF55681">
    <property type="entry name" value="Class II aaRS and biotin synthetases"/>
    <property type="match status" value="1"/>
</dbReference>
<dbReference type="Proteomes" id="UP000029640">
    <property type="component" value="Unassembled WGS sequence"/>
</dbReference>
<dbReference type="InterPro" id="IPR041715">
    <property type="entry name" value="HisRS-like_core"/>
</dbReference>
<dbReference type="InterPro" id="IPR004517">
    <property type="entry name" value="HisZ"/>
</dbReference>
<evidence type="ECO:0000256" key="8">
    <source>
        <dbReference type="HAMAP-Rule" id="MF_00125"/>
    </source>
</evidence>
<evidence type="ECO:0000256" key="7">
    <source>
        <dbReference type="ARBA" id="ARBA00025246"/>
    </source>
</evidence>
<evidence type="ECO:0000256" key="9">
    <source>
        <dbReference type="PIRSR" id="PIRSR001549-1"/>
    </source>
</evidence>
<dbReference type="InterPro" id="IPR004516">
    <property type="entry name" value="HisRS/HisZ"/>
</dbReference>
<keyword evidence="12" id="KW-1185">Reference proteome</keyword>
<comment type="caution">
    <text evidence="11">The sequence shown here is derived from an EMBL/GenBank/DDBJ whole genome shotgun (WGS) entry which is preliminary data.</text>
</comment>
<dbReference type="GO" id="GO:0006427">
    <property type="term" value="P:histidyl-tRNA aminoacylation"/>
    <property type="evidence" value="ECO:0007669"/>
    <property type="project" value="TreeGrafter"/>
</dbReference>
<evidence type="ECO:0000259" key="10">
    <source>
        <dbReference type="Pfam" id="PF13393"/>
    </source>
</evidence>
<organism evidence="11 12">
    <name type="scientific">Pseudohaliea rubra DSM 19751</name>
    <dbReference type="NCBI Taxonomy" id="1265313"/>
    <lineage>
        <taxon>Bacteria</taxon>
        <taxon>Pseudomonadati</taxon>
        <taxon>Pseudomonadota</taxon>
        <taxon>Gammaproteobacteria</taxon>
        <taxon>Cellvibrionales</taxon>
        <taxon>Halieaceae</taxon>
        <taxon>Pseudohaliea</taxon>
    </lineage>
</organism>
<comment type="function">
    <text evidence="7 8">Required for the first step of histidine biosynthesis. May allow the feedback regulation of ATP phosphoribosyltransferase activity by histidine.</text>
</comment>
<keyword evidence="11" id="KW-0808">Transferase</keyword>
<evidence type="ECO:0000256" key="2">
    <source>
        <dbReference type="ARBA" id="ARBA00004667"/>
    </source>
</evidence>
<feature type="binding site" evidence="9">
    <location>
        <position position="130"/>
    </location>
    <ligand>
        <name>L-histidine</name>
        <dbReference type="ChEBI" id="CHEBI:57595"/>
    </ligand>
</feature>
<comment type="subunit">
    <text evidence="4 8">Heteromultimer composed of HisG and HisZ subunits.</text>
</comment>
<dbReference type="RefSeq" id="WP_035518161.1">
    <property type="nucleotide sequence ID" value="NZ_KN234806.1"/>
</dbReference>
<evidence type="ECO:0000256" key="1">
    <source>
        <dbReference type="ARBA" id="ARBA00004496"/>
    </source>
</evidence>
<evidence type="ECO:0000313" key="11">
    <source>
        <dbReference type="EMBL" id="KGE05190.1"/>
    </source>
</evidence>
<keyword evidence="11" id="KW-0328">Glycosyltransferase</keyword>
<dbReference type="eggNOG" id="COG3705">
    <property type="taxonomic scope" value="Bacteria"/>
</dbReference>
<dbReference type="UniPathway" id="UPA00031">
    <property type="reaction ID" value="UER00006"/>
</dbReference>
<dbReference type="OrthoDB" id="9769617at2"/>
<comment type="pathway">
    <text evidence="2 8">Amino-acid biosynthesis; L-histidine biosynthesis; L-histidine from 5-phospho-alpha-D-ribose 1-diphosphate: step 1/9.</text>
</comment>
<dbReference type="PATRIC" id="fig|1265313.6.peg.199"/>
<dbReference type="CDD" id="cd00773">
    <property type="entry name" value="HisRS-like_core"/>
    <property type="match status" value="1"/>
</dbReference>
<dbReference type="NCBIfam" id="NF008935">
    <property type="entry name" value="PRK12292.1-1"/>
    <property type="match status" value="1"/>
</dbReference>
<proteinExistence type="inferred from homology"/>
<dbReference type="PIRSF" id="PIRSF001549">
    <property type="entry name" value="His-tRNA_synth"/>
    <property type="match status" value="1"/>
</dbReference>
<comment type="subcellular location">
    <subcellularLocation>
        <location evidence="1 8">Cytoplasm</location>
    </subcellularLocation>
</comment>
<dbReference type="GO" id="GO:0004821">
    <property type="term" value="F:histidine-tRNA ligase activity"/>
    <property type="evidence" value="ECO:0007669"/>
    <property type="project" value="TreeGrafter"/>
</dbReference>
<gene>
    <name evidence="8" type="primary">hisZ</name>
    <name evidence="11" type="ORF">HRUBRA_00199</name>
</gene>
<dbReference type="HOGENOM" id="CLU_025113_0_1_6"/>
<evidence type="ECO:0000256" key="4">
    <source>
        <dbReference type="ARBA" id="ARBA00011496"/>
    </source>
</evidence>
<feature type="binding site" evidence="9">
    <location>
        <begin position="83"/>
        <end position="85"/>
    </location>
    <ligand>
        <name>L-histidine</name>
        <dbReference type="ChEBI" id="CHEBI:57595"/>
    </ligand>
</feature>
<dbReference type="GO" id="GO:0016757">
    <property type="term" value="F:glycosyltransferase activity"/>
    <property type="evidence" value="ECO:0007669"/>
    <property type="project" value="UniProtKB-KW"/>
</dbReference>
<dbReference type="InterPro" id="IPR045864">
    <property type="entry name" value="aa-tRNA-synth_II/BPL/LPL"/>
</dbReference>
<dbReference type="GO" id="GO:0005737">
    <property type="term" value="C:cytoplasm"/>
    <property type="evidence" value="ECO:0007669"/>
    <property type="project" value="UniProtKB-SubCell"/>
</dbReference>
<feature type="binding site" evidence="9">
    <location>
        <position position="126"/>
    </location>
    <ligand>
        <name>L-histidine</name>
        <dbReference type="ChEBI" id="CHEBI:57595"/>
    </ligand>
</feature>